<accession>A0A916R2I4</accession>
<evidence type="ECO:0000256" key="6">
    <source>
        <dbReference type="ARBA" id="ARBA00023136"/>
    </source>
</evidence>
<evidence type="ECO:0000313" key="10">
    <source>
        <dbReference type="Proteomes" id="UP000628017"/>
    </source>
</evidence>
<evidence type="ECO:0000256" key="3">
    <source>
        <dbReference type="ARBA" id="ARBA00022692"/>
    </source>
</evidence>
<comment type="caution">
    <text evidence="9">The sequence shown here is derived from an EMBL/GenBank/DDBJ whole genome shotgun (WGS) entry which is preliminary data.</text>
</comment>
<feature type="transmembrane region" description="Helical" evidence="7">
    <location>
        <begin position="131"/>
        <end position="150"/>
    </location>
</feature>
<evidence type="ECO:0000313" key="9">
    <source>
        <dbReference type="EMBL" id="GGA28997.1"/>
    </source>
</evidence>
<feature type="transmembrane region" description="Helical" evidence="7">
    <location>
        <begin position="69"/>
        <end position="92"/>
    </location>
</feature>
<keyword evidence="10" id="KW-1185">Reference proteome</keyword>
<keyword evidence="5 7" id="KW-1133">Transmembrane helix</keyword>
<dbReference type="PANTHER" id="PTHR43731:SF14">
    <property type="entry name" value="PRESENILIN-ASSOCIATED RHOMBOID-LIKE PROTEIN, MITOCHONDRIAL"/>
    <property type="match status" value="1"/>
</dbReference>
<sequence length="219" mass="23378">MFNTPHAPRGALIAILAVIIASEVALQMADLGWIGSPRWRSLAYQYGAFWPGLLDSWAPNYAAQPVTMFVSYAFLHGGLGHLAGNALALWFLGQGVVTRIGQGGFLGVFALTALGGAVSFAALSAGNTPMVGASGALFGLIGIGVGWRFFDSTAAILRRARYALGSIALMVLLNILLNWWYNGHLAWQAHLGGFVTGLVLAKWLGARPRDFMAPQRELH</sequence>
<keyword evidence="4" id="KW-0378">Hydrolase</keyword>
<keyword evidence="3 7" id="KW-0812">Transmembrane</keyword>
<evidence type="ECO:0000256" key="4">
    <source>
        <dbReference type="ARBA" id="ARBA00022801"/>
    </source>
</evidence>
<dbReference type="Gene3D" id="1.20.1540.10">
    <property type="entry name" value="Rhomboid-like"/>
    <property type="match status" value="1"/>
</dbReference>
<protein>
    <submittedName>
        <fullName evidence="9">Rhomboid family intramembrane serine protease</fullName>
    </submittedName>
</protein>
<evidence type="ECO:0000259" key="8">
    <source>
        <dbReference type="Pfam" id="PF01694"/>
    </source>
</evidence>
<dbReference type="Pfam" id="PF01694">
    <property type="entry name" value="Rhomboid"/>
    <property type="match status" value="1"/>
</dbReference>
<reference evidence="9" key="2">
    <citation type="submission" date="2020-09" db="EMBL/GenBank/DDBJ databases">
        <authorList>
            <person name="Sun Q."/>
            <person name="Zhou Y."/>
        </authorList>
    </citation>
    <scope>NUCLEOTIDE SEQUENCE</scope>
    <source>
        <strain evidence="9">CGMCC 1.15880</strain>
    </source>
</reference>
<dbReference type="GO" id="GO:0006508">
    <property type="term" value="P:proteolysis"/>
    <property type="evidence" value="ECO:0007669"/>
    <property type="project" value="UniProtKB-KW"/>
</dbReference>
<organism evidence="9 10">
    <name type="scientific">Neptunicoccus cionae</name>
    <dbReference type="NCBI Taxonomy" id="2035344"/>
    <lineage>
        <taxon>Bacteria</taxon>
        <taxon>Pseudomonadati</taxon>
        <taxon>Pseudomonadota</taxon>
        <taxon>Alphaproteobacteria</taxon>
        <taxon>Rhodobacterales</taxon>
        <taxon>Paracoccaceae</taxon>
        <taxon>Neptunicoccus</taxon>
    </lineage>
</organism>
<keyword evidence="9" id="KW-0645">Protease</keyword>
<feature type="transmembrane region" description="Helical" evidence="7">
    <location>
        <begin position="104"/>
        <end position="125"/>
    </location>
</feature>
<gene>
    <name evidence="9" type="ORF">GCM10011498_32640</name>
</gene>
<evidence type="ECO:0000256" key="1">
    <source>
        <dbReference type="ARBA" id="ARBA00004141"/>
    </source>
</evidence>
<evidence type="ECO:0000256" key="2">
    <source>
        <dbReference type="ARBA" id="ARBA00009045"/>
    </source>
</evidence>
<dbReference type="AlphaFoldDB" id="A0A916R2I4"/>
<dbReference type="GO" id="GO:0016020">
    <property type="term" value="C:membrane"/>
    <property type="evidence" value="ECO:0007669"/>
    <property type="project" value="UniProtKB-SubCell"/>
</dbReference>
<name>A0A916R2I4_9RHOB</name>
<dbReference type="RefSeq" id="WP_188677881.1">
    <property type="nucleotide sequence ID" value="NZ_BMKA01000006.1"/>
</dbReference>
<dbReference type="GO" id="GO:0004252">
    <property type="term" value="F:serine-type endopeptidase activity"/>
    <property type="evidence" value="ECO:0007669"/>
    <property type="project" value="InterPro"/>
</dbReference>
<dbReference type="Proteomes" id="UP000628017">
    <property type="component" value="Unassembled WGS sequence"/>
</dbReference>
<dbReference type="PANTHER" id="PTHR43731">
    <property type="entry name" value="RHOMBOID PROTEASE"/>
    <property type="match status" value="1"/>
</dbReference>
<evidence type="ECO:0000256" key="7">
    <source>
        <dbReference type="SAM" id="Phobius"/>
    </source>
</evidence>
<dbReference type="InterPro" id="IPR050925">
    <property type="entry name" value="Rhomboid_protease_S54"/>
</dbReference>
<comment type="similarity">
    <text evidence="2">Belongs to the peptidase S54 family.</text>
</comment>
<proteinExistence type="inferred from homology"/>
<dbReference type="EMBL" id="BMKA01000006">
    <property type="protein sequence ID" value="GGA28997.1"/>
    <property type="molecule type" value="Genomic_DNA"/>
</dbReference>
<keyword evidence="6 7" id="KW-0472">Membrane</keyword>
<dbReference type="InterPro" id="IPR022764">
    <property type="entry name" value="Peptidase_S54_rhomboid_dom"/>
</dbReference>
<dbReference type="SUPFAM" id="SSF144091">
    <property type="entry name" value="Rhomboid-like"/>
    <property type="match status" value="1"/>
</dbReference>
<reference evidence="9" key="1">
    <citation type="journal article" date="2014" name="Int. J. Syst. Evol. Microbiol.">
        <title>Complete genome sequence of Corynebacterium casei LMG S-19264T (=DSM 44701T), isolated from a smear-ripened cheese.</title>
        <authorList>
            <consortium name="US DOE Joint Genome Institute (JGI-PGF)"/>
            <person name="Walter F."/>
            <person name="Albersmeier A."/>
            <person name="Kalinowski J."/>
            <person name="Ruckert C."/>
        </authorList>
    </citation>
    <scope>NUCLEOTIDE SEQUENCE</scope>
    <source>
        <strain evidence="9">CGMCC 1.15880</strain>
    </source>
</reference>
<dbReference type="InterPro" id="IPR035952">
    <property type="entry name" value="Rhomboid-like_sf"/>
</dbReference>
<comment type="subcellular location">
    <subcellularLocation>
        <location evidence="1">Membrane</location>
        <topology evidence="1">Multi-pass membrane protein</topology>
    </subcellularLocation>
</comment>
<feature type="transmembrane region" description="Helical" evidence="7">
    <location>
        <begin position="187"/>
        <end position="206"/>
    </location>
</feature>
<evidence type="ECO:0000256" key="5">
    <source>
        <dbReference type="ARBA" id="ARBA00022989"/>
    </source>
</evidence>
<feature type="transmembrane region" description="Helical" evidence="7">
    <location>
        <begin position="162"/>
        <end position="181"/>
    </location>
</feature>
<feature type="domain" description="Peptidase S54 rhomboid" evidence="8">
    <location>
        <begin position="67"/>
        <end position="204"/>
    </location>
</feature>